<dbReference type="Proteomes" id="UP001059401">
    <property type="component" value="Chromosome"/>
</dbReference>
<reference evidence="2" key="1">
    <citation type="submission" date="2019-04" db="EMBL/GenBank/DDBJ databases">
        <title>Whole genome sequencing of oral phylogroup 2 treponemes.</title>
        <authorList>
            <person name="Chan Y."/>
            <person name="Zeng H.H."/>
            <person name="Yu X.L."/>
            <person name="Leung W.K."/>
            <person name="Watt R.M."/>
        </authorList>
    </citation>
    <scope>NUCLEOTIDE SEQUENCE</scope>
    <source>
        <strain evidence="2">OMZ 835</strain>
        <strain evidence="1">OMZ 847</strain>
    </source>
</reference>
<protein>
    <submittedName>
        <fullName evidence="2">Uncharacterized protein</fullName>
    </submittedName>
</protein>
<name>A0AAE9MW63_9SPIR</name>
<proteinExistence type="predicted"/>
<dbReference type="Proteomes" id="UP001058682">
    <property type="component" value="Chromosome"/>
</dbReference>
<dbReference type="AlphaFoldDB" id="A0AAE9MW63"/>
<gene>
    <name evidence="2" type="ORF">E4N74_11380</name>
    <name evidence="1" type="ORF">E4N76_12415</name>
</gene>
<dbReference type="EMBL" id="CP038804">
    <property type="protein sequence ID" value="UTY34957.1"/>
    <property type="molecule type" value="Genomic_DNA"/>
</dbReference>
<evidence type="ECO:0000313" key="2">
    <source>
        <dbReference type="EMBL" id="UTY34957.1"/>
    </source>
</evidence>
<accession>A0AAE9MW63</accession>
<evidence type="ECO:0000313" key="3">
    <source>
        <dbReference type="Proteomes" id="UP001058682"/>
    </source>
</evidence>
<organism evidence="2 3">
    <name type="scientific">Treponema putidum</name>
    <dbReference type="NCBI Taxonomy" id="221027"/>
    <lineage>
        <taxon>Bacteria</taxon>
        <taxon>Pseudomonadati</taxon>
        <taxon>Spirochaetota</taxon>
        <taxon>Spirochaetia</taxon>
        <taxon>Spirochaetales</taxon>
        <taxon>Treponemataceae</taxon>
        <taxon>Treponema</taxon>
    </lineage>
</organism>
<evidence type="ECO:0000313" key="4">
    <source>
        <dbReference type="Proteomes" id="UP001059401"/>
    </source>
</evidence>
<dbReference type="EMBL" id="CP038802">
    <property type="protein sequence ID" value="UTY30109.1"/>
    <property type="molecule type" value="Genomic_DNA"/>
</dbReference>
<evidence type="ECO:0000313" key="1">
    <source>
        <dbReference type="EMBL" id="UTY30109.1"/>
    </source>
</evidence>
<keyword evidence="4" id="KW-1185">Reference proteome</keyword>
<sequence>MSPVEPKKDREEFKLIKSGDIDVYVKSKINASNDTLFVKYKKVLFSEKLIVEGIVF</sequence>